<evidence type="ECO:0000313" key="1">
    <source>
        <dbReference type="EMBL" id="SDW27707.1"/>
    </source>
</evidence>
<dbReference type="PROSITE" id="PS51257">
    <property type="entry name" value="PROKAR_LIPOPROTEIN"/>
    <property type="match status" value="1"/>
</dbReference>
<sequence>MKIRSCFVLLFVFCVSISCAYGSPLMAQSINESKTDYTIQYNNSVYNPYDLNNNYIIEISEISAAVDDFLNGQLSISEISELVDFFLSGDEYDIPVGEPEILSSSSYIEYDDFHLVGEVQNNLDQNIEYVKIIGTFYNEYNEVIGTDYTYTDIDILKPGQKSPFELTTYPDSFIPASYKLQLSYSTTSSEPYENVIIKSHTSDNDGDYFEVVGEVQNDGEETVEYVKIIGTFYNEDDIVIGKDYSYSTLDIITSGDTSPFELSSFPQTINPSRYDLQTQARVVD</sequence>
<dbReference type="InterPro" id="IPR047676">
    <property type="entry name" value="FxLYD_dom"/>
</dbReference>
<name>A0A1H2S7R6_9EURY</name>
<dbReference type="AlphaFoldDB" id="A0A1H2S7R6"/>
<gene>
    <name evidence="1" type="ORF">SAMN04515625_0574</name>
</gene>
<evidence type="ECO:0000313" key="2">
    <source>
        <dbReference type="Proteomes" id="UP000198669"/>
    </source>
</evidence>
<organism evidence="1 2">
    <name type="scientific">Methanohalophilus halophilus</name>
    <dbReference type="NCBI Taxonomy" id="2177"/>
    <lineage>
        <taxon>Archaea</taxon>
        <taxon>Methanobacteriati</taxon>
        <taxon>Methanobacteriota</taxon>
        <taxon>Stenosarchaea group</taxon>
        <taxon>Methanomicrobia</taxon>
        <taxon>Methanosarcinales</taxon>
        <taxon>Methanosarcinaceae</taxon>
        <taxon>Methanohalophilus</taxon>
    </lineage>
</organism>
<dbReference type="Proteomes" id="UP000198669">
    <property type="component" value="Unassembled WGS sequence"/>
</dbReference>
<dbReference type="EMBL" id="FNMU01000002">
    <property type="protein sequence ID" value="SDW27707.1"/>
    <property type="molecule type" value="Genomic_DNA"/>
</dbReference>
<dbReference type="NCBIfam" id="NF038353">
    <property type="entry name" value="FxLYD_dom"/>
    <property type="match status" value="2"/>
</dbReference>
<reference evidence="1 2" key="1">
    <citation type="submission" date="2016-10" db="EMBL/GenBank/DDBJ databases">
        <authorList>
            <person name="de Groot N.N."/>
        </authorList>
    </citation>
    <scope>NUCLEOTIDE SEQUENCE [LARGE SCALE GENOMIC DNA]</scope>
    <source>
        <strain evidence="1 2">Z-7982</strain>
    </source>
</reference>
<proteinExistence type="predicted"/>
<protein>
    <submittedName>
        <fullName evidence="1">Uncharacterized protein</fullName>
    </submittedName>
</protein>
<accession>A0A1H2S7R6</accession>